<comment type="caution">
    <text evidence="3">The sequence shown here is derived from an EMBL/GenBank/DDBJ whole genome shotgun (WGS) entry which is preliminary data.</text>
</comment>
<dbReference type="Pfam" id="PF00497">
    <property type="entry name" value="SBP_bac_3"/>
    <property type="match status" value="1"/>
</dbReference>
<evidence type="ECO:0000313" key="4">
    <source>
        <dbReference type="Proteomes" id="UP001628078"/>
    </source>
</evidence>
<keyword evidence="1" id="KW-0732">Signal</keyword>
<dbReference type="SUPFAM" id="SSF53850">
    <property type="entry name" value="Periplasmic binding protein-like II"/>
    <property type="match status" value="1"/>
</dbReference>
<evidence type="ECO:0000256" key="1">
    <source>
        <dbReference type="ARBA" id="ARBA00022729"/>
    </source>
</evidence>
<dbReference type="EMBL" id="BQXO01000002">
    <property type="protein sequence ID" value="GKT05473.1"/>
    <property type="molecule type" value="Genomic_DNA"/>
</dbReference>
<proteinExistence type="predicted"/>
<dbReference type="Gene3D" id="3.40.190.10">
    <property type="entry name" value="Periplasmic binding protein-like II"/>
    <property type="match status" value="2"/>
</dbReference>
<protein>
    <submittedName>
        <fullName evidence="3">ABC transporter substrate-binding protein</fullName>
    </submittedName>
</protein>
<dbReference type="RefSeq" id="WP_407882745.1">
    <property type="nucleotide sequence ID" value="NZ_BQXO01000002.1"/>
</dbReference>
<accession>A0ABQ5JMH8</accession>
<dbReference type="Proteomes" id="UP001628078">
    <property type="component" value="Unassembled WGS sequence"/>
</dbReference>
<dbReference type="InterPro" id="IPR001638">
    <property type="entry name" value="Solute-binding_3/MltF_N"/>
</dbReference>
<sequence length="288" mass="31803">MIQRRRLRTIHGLLLIGSLLLVFVLTGCGKSAATTNDKVATQKTWTVATSGTLYPTSYHESKGSALTGYDVAVVKAVAKGLHKQVKFKEMDVDGMLTAVNNGTVQMAANDFGISKQREKQFALSTPYKYSFDSMIVRKDDDSGIHRFADLKGKKAAGEAGTNYQKLASQLGAKQVNYDNVSNDVYLRDVANGRTDVILNDYYLQSMALKALPNLPLTIPKNLYFTTQDDKNGTGILMKKSNSKLQKEVNREIKKLKADGTIAKLSKKFYGGQNVSKRPTVKTTYIKIK</sequence>
<feature type="domain" description="Solute-binding protein family 3/N-terminal" evidence="2">
    <location>
        <begin position="44"/>
        <end position="272"/>
    </location>
</feature>
<dbReference type="SMART" id="SM00062">
    <property type="entry name" value="PBPb"/>
    <property type="match status" value="1"/>
</dbReference>
<name>A0ABQ5JMH8_9LACO</name>
<dbReference type="PROSITE" id="PS51257">
    <property type="entry name" value="PROKAR_LIPOPROTEIN"/>
    <property type="match status" value="1"/>
</dbReference>
<dbReference type="PANTHER" id="PTHR35936">
    <property type="entry name" value="MEMBRANE-BOUND LYTIC MUREIN TRANSGLYCOSYLASE F"/>
    <property type="match status" value="1"/>
</dbReference>
<keyword evidence="4" id="KW-1185">Reference proteome</keyword>
<gene>
    <name evidence="3" type="ORF">JCM31185_07620</name>
</gene>
<dbReference type="PANTHER" id="PTHR35936:SF34">
    <property type="entry name" value="ABC TRANSPORTER EXTRACELLULAR-BINDING PROTEIN YCKB-RELATED"/>
    <property type="match status" value="1"/>
</dbReference>
<evidence type="ECO:0000259" key="2">
    <source>
        <dbReference type="SMART" id="SM00062"/>
    </source>
</evidence>
<reference evidence="3 4" key="1">
    <citation type="submission" date="2022-03" db="EMBL/GenBank/DDBJ databases">
        <title>Draft genome sequence of Furfurilactobacillus curtus JCM 31185.</title>
        <authorList>
            <person name="Suzuki S."/>
            <person name="Endo A."/>
            <person name="Kajikawa A."/>
        </authorList>
    </citation>
    <scope>NUCLEOTIDE SEQUENCE [LARGE SCALE GENOMIC DNA]</scope>
    <source>
        <strain evidence="3 4">JCM 31185</strain>
    </source>
</reference>
<organism evidence="3 4">
    <name type="scientific">Furfurilactobacillus curtus</name>
    <dbReference type="NCBI Taxonomy" id="1746200"/>
    <lineage>
        <taxon>Bacteria</taxon>
        <taxon>Bacillati</taxon>
        <taxon>Bacillota</taxon>
        <taxon>Bacilli</taxon>
        <taxon>Lactobacillales</taxon>
        <taxon>Lactobacillaceae</taxon>
        <taxon>Furfurilactobacillus</taxon>
    </lineage>
</organism>
<evidence type="ECO:0000313" key="3">
    <source>
        <dbReference type="EMBL" id="GKT05473.1"/>
    </source>
</evidence>